<comment type="similarity">
    <text evidence="1">Belongs to the FAM193 family.</text>
</comment>
<comment type="caution">
    <text evidence="6">The sequence shown here is derived from an EMBL/GenBank/DDBJ whole genome shotgun (WGS) entry which is preliminary data.</text>
</comment>
<feature type="region of interest" description="Disordered" evidence="4">
    <location>
        <begin position="1066"/>
        <end position="1103"/>
    </location>
</feature>
<proteinExistence type="inferred from homology"/>
<feature type="region of interest" description="Disordered" evidence="4">
    <location>
        <begin position="1"/>
        <end position="23"/>
    </location>
</feature>
<gene>
    <name evidence="6" type="ORF">GSLYS_00018540001</name>
</gene>
<name>A0AAV2IEN6_LYMST</name>
<accession>A0AAV2IEN6</accession>
<evidence type="ECO:0000259" key="5">
    <source>
        <dbReference type="Pfam" id="PF15914"/>
    </source>
</evidence>
<keyword evidence="2" id="KW-0597">Phosphoprotein</keyword>
<feature type="compositionally biased region" description="Basic and acidic residues" evidence="4">
    <location>
        <begin position="1250"/>
        <end position="1260"/>
    </location>
</feature>
<evidence type="ECO:0000256" key="4">
    <source>
        <dbReference type="SAM" id="MobiDB-lite"/>
    </source>
</evidence>
<feature type="compositionally biased region" description="Low complexity" evidence="4">
    <location>
        <begin position="1087"/>
        <end position="1101"/>
    </location>
</feature>
<keyword evidence="3" id="KW-0175">Coiled coil</keyword>
<evidence type="ECO:0000313" key="7">
    <source>
        <dbReference type="Proteomes" id="UP001497497"/>
    </source>
</evidence>
<evidence type="ECO:0000256" key="1">
    <source>
        <dbReference type="ARBA" id="ARBA00009689"/>
    </source>
</evidence>
<feature type="region of interest" description="Disordered" evidence="4">
    <location>
        <begin position="1034"/>
        <end position="1053"/>
    </location>
</feature>
<feature type="region of interest" description="Disordered" evidence="4">
    <location>
        <begin position="1197"/>
        <end position="1226"/>
    </location>
</feature>
<feature type="region of interest" description="Disordered" evidence="4">
    <location>
        <begin position="570"/>
        <end position="619"/>
    </location>
</feature>
<feature type="region of interest" description="Disordered" evidence="4">
    <location>
        <begin position="1145"/>
        <end position="1164"/>
    </location>
</feature>
<protein>
    <recommendedName>
        <fullName evidence="5">FAM193 C-terminal domain-containing protein</fullName>
    </recommendedName>
</protein>
<feature type="region of interest" description="Disordered" evidence="4">
    <location>
        <begin position="826"/>
        <end position="846"/>
    </location>
</feature>
<dbReference type="PANTHER" id="PTHR15109:SF4">
    <property type="entry name" value="FAM193 C-TERMINAL DOMAIN-CONTAINING PROTEIN"/>
    <property type="match status" value="1"/>
</dbReference>
<evidence type="ECO:0000256" key="3">
    <source>
        <dbReference type="ARBA" id="ARBA00023054"/>
    </source>
</evidence>
<feature type="compositionally biased region" description="Basic and acidic residues" evidence="4">
    <location>
        <begin position="1272"/>
        <end position="1282"/>
    </location>
</feature>
<organism evidence="6 7">
    <name type="scientific">Lymnaea stagnalis</name>
    <name type="common">Great pond snail</name>
    <name type="synonym">Helix stagnalis</name>
    <dbReference type="NCBI Taxonomy" id="6523"/>
    <lineage>
        <taxon>Eukaryota</taxon>
        <taxon>Metazoa</taxon>
        <taxon>Spiralia</taxon>
        <taxon>Lophotrochozoa</taxon>
        <taxon>Mollusca</taxon>
        <taxon>Gastropoda</taxon>
        <taxon>Heterobranchia</taxon>
        <taxon>Euthyneura</taxon>
        <taxon>Panpulmonata</taxon>
        <taxon>Hygrophila</taxon>
        <taxon>Lymnaeoidea</taxon>
        <taxon>Lymnaeidae</taxon>
        <taxon>Lymnaea</taxon>
    </lineage>
</organism>
<feature type="compositionally biased region" description="Polar residues" evidence="4">
    <location>
        <begin position="1454"/>
        <end position="1468"/>
    </location>
</feature>
<evidence type="ECO:0000313" key="6">
    <source>
        <dbReference type="EMBL" id="CAL1545057.1"/>
    </source>
</evidence>
<feature type="compositionally biased region" description="Acidic residues" evidence="4">
    <location>
        <begin position="579"/>
        <end position="608"/>
    </location>
</feature>
<sequence length="1649" mass="181366">MSAKDGKRAKGRRNLYSHTKNTLSNSASVQSRVGAFGLGITTPTPIPFKPFGSSVTMNVNDVATEFGFTLKSSHEDAVRITELMDAPVDIDLPAHAISRGPNPYLDRCMYCNTPRTTSQDGDEGLELLDLQLDGNTVISSPANPQSYSSLKLEIWTCVNCRKVAGNFQSFLEANFPQASYDLPFLHERCIDPLTCARCEEERECHERETQELQENWVELRSIVKDLYSSLEEPVLSEQHGERLQLLVDKLCSRDPHQLFLRLESQVREIVMDMKVSLLIKLKENGCDSPELALDFTSSLLSHYELLTKKSHLLAQYLSGLSEHLRRFEVTWELLNKHLFHSIAHNDPAISNSGPTILEQLRQGSVQFERAKDDPYSTVRKRLLKFQEEMSVVVVVWRDCQQLIENYCQEEVKNTQKQVSSKARSFISQQRQFLKEHLMKEPLMDKALSETMKNLMSGHKTSTERVLCHQCKRERCTCDECTITHMITCGIINSDKGEIPPPNSFSFALDHTRNIMDITPPSMSSTTSSSGSVSPMNLEDKLTSFYDCERVLHEEFRDEFSDALLSCSDREGKASSLTEDTTDDIDDNAGDDEEEDDDDDDVDEDEFTDNQDAGSDEPHALQIPICELKDEEELWEAVTRRHHQQQHLQHHHHVCDKRSTQHSCAPCHQLKQDQQCPFQPRIDPELSRQLDAELAKSGLLPGGAGDYGRDAITENGEATADSQGSGDNVNTNVCATCQCHACLNQSGHVISTSLPLQMPVSPSPSELHLYPHIHGLPQHNPQQYMSDLSSHLSSIKLPVKLDFNDTSSSILYHAYSDWDNTLARPGSLAAQHHQQHHRLSALSTDLPPPPPLVTSASSFTFDYASHLATHTTNTSTTNTTSAFKSVAGKHFASSILPTLNNLESTASEGSSVDPSKPLDFASLAKIPQSCLNSANSLSPSAFSLSSSFSCPSSSLNLSPSIPGVPVTAKTIGPCHGPPHCSRPPTLGGNPSSKWERSPLPSCKKLSAGSGVFNKQMASGPAYNLGVVPFTGGLQAPPAMPTSQAAPKNPFSGHHHKDEVLRSLRSCSHTTNSTPRPGGLSPHVTTGAPSIITNTTSTTPTTNGQSVTLSCNNSLSSIVNNIGVGTISTPCNDPDCEANHHDDNCDSVDDSYSDKSSSTSTSNQKEGKYCDCCYCEFFGHNNTQVAKTSTNYIEMKDRLRKKLKKRQSESKHKQIGPKNGLVQEGSREDLKDPLEKKGLEGLLSFINGTDDNQSKAKEKELTAKAAKRARQKQKKLEEKARQEKSNAPSVKNHQLEPEKTLRQLLLNQTLTLTKQSSAFDQLNMSKSKSKRAQFVAGKKDAPIVVSVDKVESPVSVTSSLKQEINRSSLIIESTRSTINPTSKNLASVQQRCSSNSKDTPQHILGVINSVKQQQQNKSKSISLETNPSSTLSLQVKSNGTAIMPPLKVTSEFVKANGQTKQQENQPIQRANQHKQAKALNGKMTTPSQPTGNHVVNGRSTSNDKKGQSQQMQINGTSLKSQSSTPVLAMPLTGTTGLPTVSKNVVGSPSAGSESSTSQSPSCGTKVSVDQGKANGRTKKSKKKNKNGDMNGVDEIFMPKSESELDGDVDEFERELEEFKRFCFEPAEPKERRKIAVNVNLKDIFKKKTGLV</sequence>
<dbReference type="EMBL" id="CAXITT010000670">
    <property type="protein sequence ID" value="CAL1545057.1"/>
    <property type="molecule type" value="Genomic_DNA"/>
</dbReference>
<feature type="compositionally biased region" description="Polar residues" evidence="4">
    <location>
        <begin position="1530"/>
        <end position="1544"/>
    </location>
</feature>
<feature type="domain" description="FAM193 C-terminal" evidence="5">
    <location>
        <begin position="1591"/>
        <end position="1646"/>
    </location>
</feature>
<evidence type="ECO:0000256" key="2">
    <source>
        <dbReference type="ARBA" id="ARBA00022553"/>
    </source>
</evidence>
<reference evidence="6 7" key="1">
    <citation type="submission" date="2024-04" db="EMBL/GenBank/DDBJ databases">
        <authorList>
            <consortium name="Genoscope - CEA"/>
            <person name="William W."/>
        </authorList>
    </citation>
    <scope>NUCLEOTIDE SEQUENCE [LARGE SCALE GENOMIC DNA]</scope>
</reference>
<dbReference type="Proteomes" id="UP001497497">
    <property type="component" value="Unassembled WGS sequence"/>
</dbReference>
<feature type="compositionally biased region" description="Low complexity" evidence="4">
    <location>
        <begin position="1545"/>
        <end position="1559"/>
    </location>
</feature>
<feature type="compositionally biased region" description="Basic residues" evidence="4">
    <location>
        <begin position="1573"/>
        <end position="1582"/>
    </location>
</feature>
<feature type="region of interest" description="Disordered" evidence="4">
    <location>
        <begin position="1454"/>
        <end position="1591"/>
    </location>
</feature>
<keyword evidence="7" id="KW-1185">Reference proteome</keyword>
<feature type="region of interest" description="Disordered" evidence="4">
    <location>
        <begin position="974"/>
        <end position="998"/>
    </location>
</feature>
<dbReference type="InterPro" id="IPR031802">
    <property type="entry name" value="FAM193_C"/>
</dbReference>
<dbReference type="PANTHER" id="PTHR15109">
    <property type="entry name" value="AGAP004327-PA"/>
    <property type="match status" value="1"/>
</dbReference>
<dbReference type="InterPro" id="IPR029717">
    <property type="entry name" value="FAM193"/>
</dbReference>
<feature type="region of interest" description="Disordered" evidence="4">
    <location>
        <begin position="1243"/>
        <end position="1295"/>
    </location>
</feature>
<dbReference type="Pfam" id="PF15914">
    <property type="entry name" value="FAM193_C"/>
    <property type="match status" value="1"/>
</dbReference>
<feature type="compositionally biased region" description="Polar residues" evidence="4">
    <location>
        <begin position="1505"/>
        <end position="1523"/>
    </location>
</feature>
<feature type="compositionally biased region" description="Polar residues" evidence="4">
    <location>
        <begin position="1480"/>
        <end position="1498"/>
    </location>
</feature>